<evidence type="ECO:0000256" key="2">
    <source>
        <dbReference type="SAM" id="Phobius"/>
    </source>
</evidence>
<keyword evidence="5" id="KW-1185">Reference proteome</keyword>
<reference evidence="4" key="1">
    <citation type="submission" date="2023-08" db="EMBL/GenBank/DDBJ databases">
        <authorList>
            <person name="Alioto T."/>
            <person name="Alioto T."/>
            <person name="Gomez Garrido J."/>
        </authorList>
    </citation>
    <scope>NUCLEOTIDE SEQUENCE</scope>
</reference>
<accession>A0AAV1HNZ9</accession>
<dbReference type="SMART" id="SM01394">
    <property type="entry name" value="S_100"/>
    <property type="match status" value="1"/>
</dbReference>
<feature type="transmembrane region" description="Helical" evidence="2">
    <location>
        <begin position="66"/>
        <end position="92"/>
    </location>
</feature>
<keyword evidence="2" id="KW-1133">Transmembrane helix</keyword>
<evidence type="ECO:0000259" key="3">
    <source>
        <dbReference type="SMART" id="SM01394"/>
    </source>
</evidence>
<evidence type="ECO:0000256" key="1">
    <source>
        <dbReference type="SAM" id="MobiDB-lite"/>
    </source>
</evidence>
<evidence type="ECO:0000313" key="4">
    <source>
        <dbReference type="EMBL" id="CAJ1086909.1"/>
    </source>
</evidence>
<dbReference type="GO" id="GO:0005509">
    <property type="term" value="F:calcium ion binding"/>
    <property type="evidence" value="ECO:0007669"/>
    <property type="project" value="TreeGrafter"/>
</dbReference>
<dbReference type="InterPro" id="IPR013787">
    <property type="entry name" value="S100_Ca-bd_sub"/>
</dbReference>
<dbReference type="EMBL" id="OY660887">
    <property type="protein sequence ID" value="CAJ1086909.1"/>
    <property type="molecule type" value="Genomic_DNA"/>
</dbReference>
<dbReference type="SUPFAM" id="SSF47473">
    <property type="entry name" value="EF-hand"/>
    <property type="match status" value="1"/>
</dbReference>
<organism evidence="4 5">
    <name type="scientific">Xyrichtys novacula</name>
    <name type="common">Pearly razorfish</name>
    <name type="synonym">Hemipteronotus novacula</name>
    <dbReference type="NCBI Taxonomy" id="13765"/>
    <lineage>
        <taxon>Eukaryota</taxon>
        <taxon>Metazoa</taxon>
        <taxon>Chordata</taxon>
        <taxon>Craniata</taxon>
        <taxon>Vertebrata</taxon>
        <taxon>Euteleostomi</taxon>
        <taxon>Actinopterygii</taxon>
        <taxon>Neopterygii</taxon>
        <taxon>Teleostei</taxon>
        <taxon>Neoteleostei</taxon>
        <taxon>Acanthomorphata</taxon>
        <taxon>Eupercaria</taxon>
        <taxon>Labriformes</taxon>
        <taxon>Labridae</taxon>
        <taxon>Xyrichtys</taxon>
    </lineage>
</organism>
<dbReference type="GO" id="GO:0005737">
    <property type="term" value="C:cytoplasm"/>
    <property type="evidence" value="ECO:0007669"/>
    <property type="project" value="TreeGrafter"/>
</dbReference>
<dbReference type="Pfam" id="PF01023">
    <property type="entry name" value="S_100"/>
    <property type="match status" value="1"/>
</dbReference>
<dbReference type="GO" id="GO:0048306">
    <property type="term" value="F:calcium-dependent protein binding"/>
    <property type="evidence" value="ECO:0007669"/>
    <property type="project" value="TreeGrafter"/>
</dbReference>
<gene>
    <name evidence="4" type="ORF">XNOV1_A009316</name>
</gene>
<dbReference type="InterPro" id="IPR011992">
    <property type="entry name" value="EF-hand-dom_pair"/>
</dbReference>
<protein>
    <recommendedName>
        <fullName evidence="3">S100/CaBP-9k-type calcium binding subdomain domain-containing protein</fullName>
    </recommendedName>
</protein>
<dbReference type="GO" id="GO:0005634">
    <property type="term" value="C:nucleus"/>
    <property type="evidence" value="ECO:0007669"/>
    <property type="project" value="TreeGrafter"/>
</dbReference>
<feature type="region of interest" description="Disordered" evidence="1">
    <location>
        <begin position="102"/>
        <end position="138"/>
    </location>
</feature>
<dbReference type="Gene3D" id="1.10.238.10">
    <property type="entry name" value="EF-hand"/>
    <property type="match status" value="1"/>
</dbReference>
<proteinExistence type="predicted"/>
<keyword evidence="2" id="KW-0472">Membrane</keyword>
<dbReference type="GO" id="GO:0043123">
    <property type="term" value="P:positive regulation of canonical NF-kappaB signal transduction"/>
    <property type="evidence" value="ECO:0007669"/>
    <property type="project" value="TreeGrafter"/>
</dbReference>
<sequence>MATIISVFQKYSGREGDKHKLKKSELKDLLHDELPELMGHVKDQSTLDSLMESLDSDGPSPDNSDFAAVIGGVVSVVVLLLILTIALLLWCLSRHKGSYVTNEMDEEDDVDVDEDEDESVGSDTALQSKEPLKTKEEE</sequence>
<dbReference type="GO" id="GO:0044548">
    <property type="term" value="F:S100 protein binding"/>
    <property type="evidence" value="ECO:0007669"/>
    <property type="project" value="TreeGrafter"/>
</dbReference>
<dbReference type="GO" id="GO:0050786">
    <property type="term" value="F:RAGE receptor binding"/>
    <property type="evidence" value="ECO:0007669"/>
    <property type="project" value="TreeGrafter"/>
</dbReference>
<dbReference type="PANTHER" id="PTHR11639:SF141">
    <property type="entry name" value="PROTEIN S100-B"/>
    <property type="match status" value="1"/>
</dbReference>
<evidence type="ECO:0000313" key="5">
    <source>
        <dbReference type="Proteomes" id="UP001178508"/>
    </source>
</evidence>
<dbReference type="Proteomes" id="UP001178508">
    <property type="component" value="Chromosome 24"/>
</dbReference>
<keyword evidence="2" id="KW-0812">Transmembrane</keyword>
<feature type="domain" description="S100/CaBP-9k-type calcium binding subdomain" evidence="3">
    <location>
        <begin position="1"/>
        <end position="39"/>
    </location>
</feature>
<name>A0AAV1HNZ9_XYRNO</name>
<feature type="compositionally biased region" description="Acidic residues" evidence="1">
    <location>
        <begin position="103"/>
        <end position="120"/>
    </location>
</feature>
<dbReference type="PANTHER" id="PTHR11639">
    <property type="entry name" value="S100 CALCIUM-BINDING PROTEIN"/>
    <property type="match status" value="1"/>
</dbReference>
<dbReference type="GO" id="GO:0008284">
    <property type="term" value="P:positive regulation of cell population proliferation"/>
    <property type="evidence" value="ECO:0007669"/>
    <property type="project" value="TreeGrafter"/>
</dbReference>
<dbReference type="GO" id="GO:0005615">
    <property type="term" value="C:extracellular space"/>
    <property type="evidence" value="ECO:0007669"/>
    <property type="project" value="TreeGrafter"/>
</dbReference>
<dbReference type="AlphaFoldDB" id="A0AAV1HNZ9"/>